<keyword evidence="2" id="KW-0813">Transport</keyword>
<evidence type="ECO:0000313" key="8">
    <source>
        <dbReference type="EMBL" id="MBC8540394.1"/>
    </source>
</evidence>
<feature type="transmembrane region" description="Helical" evidence="7">
    <location>
        <begin position="12"/>
        <end position="36"/>
    </location>
</feature>
<keyword evidence="5 7" id="KW-1133">Transmembrane helix</keyword>
<proteinExistence type="predicted"/>
<reference evidence="8" key="1">
    <citation type="submission" date="2020-08" db="EMBL/GenBank/DDBJ databases">
        <title>Genome public.</title>
        <authorList>
            <person name="Liu C."/>
            <person name="Sun Q."/>
        </authorList>
    </citation>
    <scope>NUCLEOTIDE SEQUENCE</scope>
    <source>
        <strain evidence="8">H8</strain>
    </source>
</reference>
<gene>
    <name evidence="8" type="ORF">H8698_05335</name>
</gene>
<dbReference type="EMBL" id="JACRSU010000002">
    <property type="protein sequence ID" value="MBC8540394.1"/>
    <property type="molecule type" value="Genomic_DNA"/>
</dbReference>
<feature type="transmembrane region" description="Helical" evidence="7">
    <location>
        <begin position="94"/>
        <end position="116"/>
    </location>
</feature>
<dbReference type="Pfam" id="PF01554">
    <property type="entry name" value="MatE"/>
    <property type="match status" value="2"/>
</dbReference>
<keyword evidence="3" id="KW-1003">Cell membrane</keyword>
<protein>
    <submittedName>
        <fullName evidence="8">MATE family efflux transporter</fullName>
    </submittedName>
</protein>
<comment type="subcellular location">
    <subcellularLocation>
        <location evidence="1">Cell membrane</location>
        <topology evidence="1">Multi-pass membrane protein</topology>
    </subcellularLocation>
</comment>
<feature type="transmembrane region" description="Helical" evidence="7">
    <location>
        <begin position="386"/>
        <end position="408"/>
    </location>
</feature>
<feature type="transmembrane region" description="Helical" evidence="7">
    <location>
        <begin position="56"/>
        <end position="82"/>
    </location>
</feature>
<dbReference type="InterPro" id="IPR051327">
    <property type="entry name" value="MATE_MepA_subfamily"/>
</dbReference>
<dbReference type="PIRSF" id="PIRSF006603">
    <property type="entry name" value="DinF"/>
    <property type="match status" value="1"/>
</dbReference>
<feature type="transmembrane region" description="Helical" evidence="7">
    <location>
        <begin position="312"/>
        <end position="335"/>
    </location>
</feature>
<evidence type="ECO:0000256" key="1">
    <source>
        <dbReference type="ARBA" id="ARBA00004651"/>
    </source>
</evidence>
<evidence type="ECO:0000256" key="6">
    <source>
        <dbReference type="ARBA" id="ARBA00023136"/>
    </source>
</evidence>
<dbReference type="GO" id="GO:0015297">
    <property type="term" value="F:antiporter activity"/>
    <property type="evidence" value="ECO:0007669"/>
    <property type="project" value="InterPro"/>
</dbReference>
<feature type="transmembrane region" description="Helical" evidence="7">
    <location>
        <begin position="415"/>
        <end position="435"/>
    </location>
</feature>
<accession>A0A926HXT2</accession>
<feature type="transmembrane region" description="Helical" evidence="7">
    <location>
        <begin position="194"/>
        <end position="215"/>
    </location>
</feature>
<evidence type="ECO:0000313" key="9">
    <source>
        <dbReference type="Proteomes" id="UP000611762"/>
    </source>
</evidence>
<feature type="transmembrane region" description="Helical" evidence="7">
    <location>
        <begin position="169"/>
        <end position="188"/>
    </location>
</feature>
<name>A0A926HXT2_9FIRM</name>
<evidence type="ECO:0000256" key="4">
    <source>
        <dbReference type="ARBA" id="ARBA00022692"/>
    </source>
</evidence>
<feature type="transmembrane region" description="Helical" evidence="7">
    <location>
        <begin position="136"/>
        <end position="157"/>
    </location>
</feature>
<evidence type="ECO:0000256" key="5">
    <source>
        <dbReference type="ARBA" id="ARBA00022989"/>
    </source>
</evidence>
<keyword evidence="4 7" id="KW-0812">Transmembrane</keyword>
<feature type="transmembrane region" description="Helical" evidence="7">
    <location>
        <begin position="356"/>
        <end position="380"/>
    </location>
</feature>
<keyword evidence="9" id="KW-1185">Reference proteome</keyword>
<sequence length="443" mass="48055">MNSSDLYAKVSPLKLFFMIAIPGAISMIASSLWGLFDGIFVGNFLGETAFAALNLAFPFVLINFSLADLIGVGSSVNISIFLGKKQNEEANNYFTCACLMIFATGIVVGAVLFFSAPLLMQLMGADDDLAAMAIQYIRVYALASPFTTMTFAVDNFLRICGKIKSSMALNIIMSVLILGLEYLCLSVLKMGISGSAAAVSGGMFICTIIALYPFVRKKLTLRFCKPHFALQMVRQVIAGGSPNFLSNVAGRLTSILMNIVLLKIGGTMAVSVYGVLVYVGDTLQQLLYGTCDGMQPAIGYNWGAKNIGRVKSLIQCCVAACAVISIGGTVLMLVFPEKIVSLFMQKNETELLKMCAYALPLYSFTFLTRWFGFAVQNFLVALEVPLPATILSVSNALIIPIVLLPVLWPLKLDGIWLNTPITSLLVSVLALIFFIRLRKKMIE</sequence>
<dbReference type="InterPro" id="IPR002528">
    <property type="entry name" value="MATE_fam"/>
</dbReference>
<dbReference type="InterPro" id="IPR048279">
    <property type="entry name" value="MdtK-like"/>
</dbReference>
<dbReference type="GO" id="GO:0005886">
    <property type="term" value="C:plasma membrane"/>
    <property type="evidence" value="ECO:0007669"/>
    <property type="project" value="UniProtKB-SubCell"/>
</dbReference>
<organism evidence="8 9">
    <name type="scientific">Congzhengia minquanensis</name>
    <dbReference type="NCBI Taxonomy" id="2763657"/>
    <lineage>
        <taxon>Bacteria</taxon>
        <taxon>Bacillati</taxon>
        <taxon>Bacillota</taxon>
        <taxon>Clostridia</taxon>
        <taxon>Eubacteriales</taxon>
        <taxon>Oscillospiraceae</taxon>
        <taxon>Congzhengia</taxon>
    </lineage>
</organism>
<dbReference type="AlphaFoldDB" id="A0A926HXT2"/>
<dbReference type="GO" id="GO:0042910">
    <property type="term" value="F:xenobiotic transmembrane transporter activity"/>
    <property type="evidence" value="ECO:0007669"/>
    <property type="project" value="InterPro"/>
</dbReference>
<dbReference type="PANTHER" id="PTHR43823">
    <property type="entry name" value="SPORULATION PROTEIN YKVU"/>
    <property type="match status" value="1"/>
</dbReference>
<evidence type="ECO:0000256" key="3">
    <source>
        <dbReference type="ARBA" id="ARBA00022475"/>
    </source>
</evidence>
<comment type="caution">
    <text evidence="8">The sequence shown here is derived from an EMBL/GenBank/DDBJ whole genome shotgun (WGS) entry which is preliminary data.</text>
</comment>
<evidence type="ECO:0000256" key="7">
    <source>
        <dbReference type="SAM" id="Phobius"/>
    </source>
</evidence>
<dbReference type="RefSeq" id="WP_249311566.1">
    <property type="nucleotide sequence ID" value="NZ_JACRSU010000002.1"/>
</dbReference>
<dbReference type="PANTHER" id="PTHR43823:SF3">
    <property type="entry name" value="MULTIDRUG EXPORT PROTEIN MEPA"/>
    <property type="match status" value="1"/>
</dbReference>
<keyword evidence="6 7" id="KW-0472">Membrane</keyword>
<feature type="transmembrane region" description="Helical" evidence="7">
    <location>
        <begin position="260"/>
        <end position="279"/>
    </location>
</feature>
<dbReference type="Proteomes" id="UP000611762">
    <property type="component" value="Unassembled WGS sequence"/>
</dbReference>
<evidence type="ECO:0000256" key="2">
    <source>
        <dbReference type="ARBA" id="ARBA00022448"/>
    </source>
</evidence>